<dbReference type="InterPro" id="IPR052048">
    <property type="entry name" value="ST_Response_Regulator"/>
</dbReference>
<feature type="modified residue" description="4-aspartylphosphate" evidence="1">
    <location>
        <position position="57"/>
    </location>
</feature>
<sequence length="131" mass="14938">MFYNCEIMVKILLVDDNQDFLDILKQGLSKHEVFLSVNGLEGLETYKKVLPDVVVMDIKMPVMDGIKATKEILKFNPNAVIIGGTAYAELQKDMFDAGAKFVLIKPFSIESIEQIIEKYILKKRPKTGYYK</sequence>
<comment type="caution">
    <text evidence="4">The sequence shown here is derived from an EMBL/GenBank/DDBJ whole genome shotgun (WGS) entry which is preliminary data.</text>
</comment>
<dbReference type="GO" id="GO:0000160">
    <property type="term" value="P:phosphorelay signal transduction system"/>
    <property type="evidence" value="ECO:0007669"/>
    <property type="project" value="InterPro"/>
</dbReference>
<dbReference type="AlphaFoldDB" id="A0A150JIF7"/>
<dbReference type="EMBL" id="LNJB01000004">
    <property type="protein sequence ID" value="KYC55081.1"/>
    <property type="molecule type" value="Genomic_DNA"/>
</dbReference>
<dbReference type="InterPro" id="IPR011006">
    <property type="entry name" value="CheY-like_superfamily"/>
</dbReference>
<name>A0A150JIF7_9EURY</name>
<dbReference type="PANTHER" id="PTHR43228:SF1">
    <property type="entry name" value="TWO-COMPONENT RESPONSE REGULATOR ARR22"/>
    <property type="match status" value="1"/>
</dbReference>
<keyword evidence="1" id="KW-0597">Phosphoprotein</keyword>
<organism evidence="4">
    <name type="scientific">Candidatus Methanofastidiosum methylothiophilum</name>
    <dbReference type="NCBI Taxonomy" id="1705564"/>
    <lineage>
        <taxon>Archaea</taxon>
        <taxon>Methanobacteriati</taxon>
        <taxon>Methanobacteriota</taxon>
        <taxon>Stenosarchaea group</taxon>
        <taxon>Candidatus Methanofastidiosia</taxon>
        <taxon>Candidatus Methanofastidiosales</taxon>
        <taxon>Candidatus Methanofastidiosaceae</taxon>
        <taxon>Candidatus Methanofastidiosum</taxon>
    </lineage>
</organism>
<evidence type="ECO:0000256" key="1">
    <source>
        <dbReference type="PROSITE-ProRule" id="PRU00169"/>
    </source>
</evidence>
<protein>
    <submittedName>
        <fullName evidence="4">Acetoacetate metabolism regulatory protein AtoC</fullName>
    </submittedName>
</protein>
<proteinExistence type="predicted"/>
<evidence type="ECO:0000313" key="3">
    <source>
        <dbReference type="EMBL" id="KYC55081.1"/>
    </source>
</evidence>
<evidence type="ECO:0000259" key="2">
    <source>
        <dbReference type="PROSITE" id="PS50110"/>
    </source>
</evidence>
<dbReference type="Proteomes" id="UP000092420">
    <property type="component" value="Unassembled WGS sequence"/>
</dbReference>
<gene>
    <name evidence="3" type="ORF">AN188_00521</name>
    <name evidence="4" type="ORF">APG09_00672</name>
</gene>
<dbReference type="Gene3D" id="3.40.50.2300">
    <property type="match status" value="1"/>
</dbReference>
<evidence type="ECO:0000313" key="5">
    <source>
        <dbReference type="Proteomes" id="UP000092420"/>
    </source>
</evidence>
<dbReference type="SMART" id="SM00448">
    <property type="entry name" value="REC"/>
    <property type="match status" value="1"/>
</dbReference>
<accession>A0A150JCZ2</accession>
<dbReference type="InterPro" id="IPR001789">
    <property type="entry name" value="Sig_transdc_resp-reg_receiver"/>
</dbReference>
<evidence type="ECO:0000313" key="4">
    <source>
        <dbReference type="EMBL" id="KYC57966.1"/>
    </source>
</evidence>
<reference evidence="4 5" key="1">
    <citation type="journal article" date="2016" name="ISME J.">
        <title>Chasing the elusive Euryarchaeota class WSA2: genomes reveal a uniquely fastidious methyl-reducing methanogen.</title>
        <authorList>
            <person name="Nobu M.K."/>
            <person name="Narihiro T."/>
            <person name="Kuroda K."/>
            <person name="Mei R."/>
            <person name="Liu W.T."/>
        </authorList>
    </citation>
    <scope>NUCLEOTIDE SEQUENCE [LARGE SCALE GENOMIC DNA]</scope>
    <source>
        <strain evidence="3">ADurb1013_Bin02101</strain>
        <strain evidence="4">ADurb1213_Bin02801</strain>
    </source>
</reference>
<dbReference type="EMBL" id="LNJE01000006">
    <property type="protein sequence ID" value="KYC57966.1"/>
    <property type="molecule type" value="Genomic_DNA"/>
</dbReference>
<feature type="domain" description="Response regulatory" evidence="2">
    <location>
        <begin position="10"/>
        <end position="120"/>
    </location>
</feature>
<dbReference type="SUPFAM" id="SSF52172">
    <property type="entry name" value="CheY-like"/>
    <property type="match status" value="1"/>
</dbReference>
<accession>A0A150JIF7</accession>
<dbReference type="PROSITE" id="PS50110">
    <property type="entry name" value="RESPONSE_REGULATORY"/>
    <property type="match status" value="1"/>
</dbReference>
<dbReference type="Pfam" id="PF00072">
    <property type="entry name" value="Response_reg"/>
    <property type="match status" value="1"/>
</dbReference>
<dbReference type="PANTHER" id="PTHR43228">
    <property type="entry name" value="TWO-COMPONENT RESPONSE REGULATOR"/>
    <property type="match status" value="1"/>
</dbReference>
<accession>A0A150JL74</accession>